<dbReference type="Pfam" id="PF05721">
    <property type="entry name" value="PhyH"/>
    <property type="match status" value="1"/>
</dbReference>
<feature type="non-terminal residue" evidence="1">
    <location>
        <position position="1"/>
    </location>
</feature>
<name>A0A382WKU6_9ZZZZ</name>
<evidence type="ECO:0000313" key="1">
    <source>
        <dbReference type="EMBL" id="SVD58748.1"/>
    </source>
</evidence>
<dbReference type="SUPFAM" id="SSF51197">
    <property type="entry name" value="Clavaminate synthase-like"/>
    <property type="match status" value="1"/>
</dbReference>
<dbReference type="PANTHER" id="PTHR31630:SF6">
    <property type="entry name" value="PHYTANOYL-COA DIOXYGENASE-RELATED"/>
    <property type="match status" value="1"/>
</dbReference>
<dbReference type="AlphaFoldDB" id="A0A382WKU6"/>
<accession>A0A382WKU6</accession>
<gene>
    <name evidence="1" type="ORF">METZ01_LOCUS411602</name>
</gene>
<evidence type="ECO:0008006" key="2">
    <source>
        <dbReference type="Google" id="ProtNLM"/>
    </source>
</evidence>
<organism evidence="1">
    <name type="scientific">marine metagenome</name>
    <dbReference type="NCBI Taxonomy" id="408172"/>
    <lineage>
        <taxon>unclassified sequences</taxon>
        <taxon>metagenomes</taxon>
        <taxon>ecological metagenomes</taxon>
    </lineage>
</organism>
<dbReference type="PANTHER" id="PTHR31630">
    <property type="entry name" value="PHYTANOYL-COA DIOXYGENASE-RELATED-RELATED"/>
    <property type="match status" value="1"/>
</dbReference>
<proteinExistence type="predicted"/>
<dbReference type="InterPro" id="IPR008775">
    <property type="entry name" value="Phytyl_CoA_dOase-like"/>
</dbReference>
<dbReference type="EMBL" id="UINC01160223">
    <property type="protein sequence ID" value="SVD58748.1"/>
    <property type="molecule type" value="Genomic_DNA"/>
</dbReference>
<protein>
    <recommendedName>
        <fullName evidence="2">Phytanoyl-CoA dioxygenase</fullName>
    </recommendedName>
</protein>
<dbReference type="Gene3D" id="2.60.120.620">
    <property type="entry name" value="q2cbj1_9rhob like domain"/>
    <property type="match status" value="1"/>
</dbReference>
<sequence length="100" mass="11211">DGLEVKAIPGDAGDLLIWHRLLAHGNGHNRSNVPRLAQYITMSPAHFEDEDTREARVASWKEVRPMANWPGDRRGWEADHYSPATLTDLGKKLLGVVAWT</sequence>
<reference evidence="1" key="1">
    <citation type="submission" date="2018-05" db="EMBL/GenBank/DDBJ databases">
        <authorList>
            <person name="Lanie J.A."/>
            <person name="Ng W.-L."/>
            <person name="Kazmierczak K.M."/>
            <person name="Andrzejewski T.M."/>
            <person name="Davidsen T.M."/>
            <person name="Wayne K.J."/>
            <person name="Tettelin H."/>
            <person name="Glass J.I."/>
            <person name="Rusch D."/>
            <person name="Podicherti R."/>
            <person name="Tsui H.-C.T."/>
            <person name="Winkler M.E."/>
        </authorList>
    </citation>
    <scope>NUCLEOTIDE SEQUENCE</scope>
</reference>